<feature type="domain" description="Deoxyribonuclease NucA/NucB" evidence="3">
    <location>
        <begin position="78"/>
        <end position="178"/>
    </location>
</feature>
<feature type="signal peptide" evidence="2">
    <location>
        <begin position="1"/>
        <end position="17"/>
    </location>
</feature>
<dbReference type="Proteomes" id="UP000030151">
    <property type="component" value="Unassembled WGS sequence"/>
</dbReference>
<evidence type="ECO:0000256" key="2">
    <source>
        <dbReference type="SAM" id="SignalP"/>
    </source>
</evidence>
<protein>
    <submittedName>
        <fullName evidence="4">Deoxyribonuclease NucA/NucB</fullName>
    </submittedName>
</protein>
<keyword evidence="2" id="KW-0732">Signal</keyword>
<feature type="region of interest" description="Disordered" evidence="1">
    <location>
        <begin position="105"/>
        <end position="127"/>
    </location>
</feature>
<dbReference type="HOGENOM" id="CLU_1160901_0_0_1"/>
<evidence type="ECO:0000256" key="1">
    <source>
        <dbReference type="SAM" id="MobiDB-lite"/>
    </source>
</evidence>
<dbReference type="EMBL" id="JELW01000007">
    <property type="protein sequence ID" value="EXV01510.1"/>
    <property type="molecule type" value="Genomic_DNA"/>
</dbReference>
<sequence length="254" mass="27282">MQLTAAVALVFCALGLATPILDEPKDVGPLSNISPLFPRAGTGDDKTDPIKAKVTVTKGSKKNPTGTGGNQLTFDVDCWAILCKDAPKVLQRVVKKRVNLNRRDSRACPSPYTRKKDPITAPARNNNWAQSDFNSAEEYPFASSLQGGTGAYLVPVNGASQSTQGAELANLYRANKILQFDPDSTSTAAGASKGTWFELEFTGDLGPYCDALARGDKSVCDDKYDATGPWGFDVAKFVSQWNAATKQYDFAGKK</sequence>
<name>A0A0A1UVJ1_9HYPO</name>
<evidence type="ECO:0000259" key="3">
    <source>
        <dbReference type="Pfam" id="PF14040"/>
    </source>
</evidence>
<feature type="chain" id="PRO_5001980888" evidence="2">
    <location>
        <begin position="18"/>
        <end position="254"/>
    </location>
</feature>
<gene>
    <name evidence="4" type="ORF">X797_005026</name>
</gene>
<evidence type="ECO:0000313" key="5">
    <source>
        <dbReference type="Proteomes" id="UP000030151"/>
    </source>
</evidence>
<dbReference type="Pfam" id="PF14040">
    <property type="entry name" value="DNase_NucA_NucB"/>
    <property type="match status" value="1"/>
</dbReference>
<dbReference type="InterPro" id="IPR029476">
    <property type="entry name" value="DNase_NucA_NucB"/>
</dbReference>
<dbReference type="AlphaFoldDB" id="A0A0A1UVJ1"/>
<proteinExistence type="predicted"/>
<organism evidence="4 5">
    <name type="scientific">Metarhizium robertsii</name>
    <dbReference type="NCBI Taxonomy" id="568076"/>
    <lineage>
        <taxon>Eukaryota</taxon>
        <taxon>Fungi</taxon>
        <taxon>Dikarya</taxon>
        <taxon>Ascomycota</taxon>
        <taxon>Pezizomycotina</taxon>
        <taxon>Sordariomycetes</taxon>
        <taxon>Hypocreomycetidae</taxon>
        <taxon>Hypocreales</taxon>
        <taxon>Clavicipitaceae</taxon>
        <taxon>Metarhizium</taxon>
    </lineage>
</organism>
<comment type="caution">
    <text evidence="4">The sequence shown here is derived from an EMBL/GenBank/DDBJ whole genome shotgun (WGS) entry which is preliminary data.</text>
</comment>
<reference evidence="4 5" key="1">
    <citation type="submission" date="2014-02" db="EMBL/GenBank/DDBJ databases">
        <title>The genome sequence of the entomopathogenic fungus Metarhizium robertsii ARSEF 2575.</title>
        <authorList>
            <person name="Giuliano Garisto Donzelli B."/>
            <person name="Roe B.A."/>
            <person name="Macmil S.L."/>
            <person name="Krasnoff S.B."/>
            <person name="Gibson D.M."/>
        </authorList>
    </citation>
    <scope>NUCLEOTIDE SEQUENCE [LARGE SCALE GENOMIC DNA]</scope>
    <source>
        <strain evidence="4 5">ARSEF 2575</strain>
    </source>
</reference>
<dbReference type="OrthoDB" id="2748312at2759"/>
<evidence type="ECO:0000313" key="4">
    <source>
        <dbReference type="EMBL" id="EXV01510.1"/>
    </source>
</evidence>
<accession>A0A0A1UVJ1</accession>
<dbReference type="eggNOG" id="ENOG502T7M8">
    <property type="taxonomic scope" value="Eukaryota"/>
</dbReference>